<keyword evidence="2" id="KW-0378">Hydrolase</keyword>
<dbReference type="EC" id="3.2.2.6" evidence="1"/>
<evidence type="ECO:0000256" key="4">
    <source>
        <dbReference type="ARBA" id="ARBA00047304"/>
    </source>
</evidence>
<dbReference type="Pfam" id="PF01582">
    <property type="entry name" value="TIR"/>
    <property type="match status" value="1"/>
</dbReference>
<feature type="compositionally biased region" description="Polar residues" evidence="5">
    <location>
        <begin position="30"/>
        <end position="46"/>
    </location>
</feature>
<organism evidence="7 8">
    <name type="scientific">Vitis vinifera</name>
    <name type="common">Grape</name>
    <dbReference type="NCBI Taxonomy" id="29760"/>
    <lineage>
        <taxon>Eukaryota</taxon>
        <taxon>Viridiplantae</taxon>
        <taxon>Streptophyta</taxon>
        <taxon>Embryophyta</taxon>
        <taxon>Tracheophyta</taxon>
        <taxon>Spermatophyta</taxon>
        <taxon>Magnoliopsida</taxon>
        <taxon>eudicotyledons</taxon>
        <taxon>Gunneridae</taxon>
        <taxon>Pentapetalae</taxon>
        <taxon>rosids</taxon>
        <taxon>Vitales</taxon>
        <taxon>Vitaceae</taxon>
        <taxon>Viteae</taxon>
        <taxon>Vitis</taxon>
    </lineage>
</organism>
<evidence type="ECO:0000256" key="1">
    <source>
        <dbReference type="ARBA" id="ARBA00011982"/>
    </source>
</evidence>
<dbReference type="GO" id="GO:0061809">
    <property type="term" value="F:NAD+ nucleosidase activity, cyclic ADP-ribose generating"/>
    <property type="evidence" value="ECO:0007669"/>
    <property type="project" value="UniProtKB-EC"/>
</dbReference>
<dbReference type="Gene3D" id="3.40.50.10140">
    <property type="entry name" value="Toll/interleukin-1 receptor homology (TIR) domain"/>
    <property type="match status" value="1"/>
</dbReference>
<protein>
    <recommendedName>
        <fullName evidence="1">ADP-ribosyl cyclase/cyclic ADP-ribose hydrolase</fullName>
        <ecNumber evidence="1">3.2.2.6</ecNumber>
    </recommendedName>
</protein>
<feature type="domain" description="TIR" evidence="6">
    <location>
        <begin position="47"/>
        <end position="95"/>
    </location>
</feature>
<feature type="compositionally biased region" description="Basic and acidic residues" evidence="5">
    <location>
        <begin position="1"/>
        <end position="22"/>
    </location>
</feature>
<evidence type="ECO:0000256" key="2">
    <source>
        <dbReference type="ARBA" id="ARBA00022801"/>
    </source>
</evidence>
<evidence type="ECO:0000256" key="3">
    <source>
        <dbReference type="ARBA" id="ARBA00023027"/>
    </source>
</evidence>
<comment type="caution">
    <text evidence="7">The sequence shown here is derived from an EMBL/GenBank/DDBJ whole genome shotgun (WGS) entry which is preliminary data.</text>
</comment>
<reference evidence="7 8" key="1">
    <citation type="journal article" date="2018" name="PLoS Genet.">
        <title>Population sequencing reveals clonal diversity and ancestral inbreeding in the grapevine cultivar Chardonnay.</title>
        <authorList>
            <person name="Roach M.J."/>
            <person name="Johnson D.L."/>
            <person name="Bohlmann J."/>
            <person name="van Vuuren H.J."/>
            <person name="Jones S.J."/>
            <person name="Pretorius I.S."/>
            <person name="Schmidt S.A."/>
            <person name="Borneman A.R."/>
        </authorList>
    </citation>
    <scope>NUCLEOTIDE SEQUENCE [LARGE SCALE GENOMIC DNA]</scope>
    <source>
        <strain evidence="8">cv. Chardonnay</strain>
        <tissue evidence="7">Leaf</tissue>
    </source>
</reference>
<dbReference type="PANTHER" id="PTHR32009:SF39">
    <property type="entry name" value="TIR DOMAIN-CONTAINING PROTEIN"/>
    <property type="match status" value="1"/>
</dbReference>
<dbReference type="InterPro" id="IPR035897">
    <property type="entry name" value="Toll_tir_struct_dom_sf"/>
</dbReference>
<gene>
    <name evidence="7" type="ORF">CK203_112942</name>
</gene>
<dbReference type="InterPro" id="IPR000157">
    <property type="entry name" value="TIR_dom"/>
</dbReference>
<evidence type="ECO:0000259" key="6">
    <source>
        <dbReference type="PROSITE" id="PS50104"/>
    </source>
</evidence>
<dbReference type="EMBL" id="QGNW01001710">
    <property type="protein sequence ID" value="RVW32683.1"/>
    <property type="molecule type" value="Genomic_DNA"/>
</dbReference>
<dbReference type="PANTHER" id="PTHR32009">
    <property type="entry name" value="TMV RESISTANCE PROTEIN N-LIKE"/>
    <property type="match status" value="1"/>
</dbReference>
<evidence type="ECO:0000256" key="5">
    <source>
        <dbReference type="SAM" id="MobiDB-lite"/>
    </source>
</evidence>
<dbReference type="SUPFAM" id="SSF52200">
    <property type="entry name" value="Toll/Interleukin receptor TIR domain"/>
    <property type="match status" value="1"/>
</dbReference>
<accession>A0A438DB47</accession>
<evidence type="ECO:0000313" key="8">
    <source>
        <dbReference type="Proteomes" id="UP000288805"/>
    </source>
</evidence>
<dbReference type="AlphaFoldDB" id="A0A438DB47"/>
<evidence type="ECO:0000313" key="7">
    <source>
        <dbReference type="EMBL" id="RVW32683.1"/>
    </source>
</evidence>
<proteinExistence type="predicted"/>
<dbReference type="PROSITE" id="PS50104">
    <property type="entry name" value="TIR"/>
    <property type="match status" value="1"/>
</dbReference>
<keyword evidence="3" id="KW-0520">NAD</keyword>
<comment type="catalytic activity">
    <reaction evidence="4">
        <text>NAD(+) + H2O = ADP-D-ribose + nicotinamide + H(+)</text>
        <dbReference type="Rhea" id="RHEA:16301"/>
        <dbReference type="ChEBI" id="CHEBI:15377"/>
        <dbReference type="ChEBI" id="CHEBI:15378"/>
        <dbReference type="ChEBI" id="CHEBI:17154"/>
        <dbReference type="ChEBI" id="CHEBI:57540"/>
        <dbReference type="ChEBI" id="CHEBI:57967"/>
        <dbReference type="EC" id="3.2.2.6"/>
    </reaction>
    <physiologicalReaction direction="left-to-right" evidence="4">
        <dbReference type="Rhea" id="RHEA:16302"/>
    </physiologicalReaction>
</comment>
<dbReference type="GO" id="GO:0007165">
    <property type="term" value="P:signal transduction"/>
    <property type="evidence" value="ECO:0007669"/>
    <property type="project" value="InterPro"/>
</dbReference>
<feature type="region of interest" description="Disordered" evidence="5">
    <location>
        <begin position="1"/>
        <end position="46"/>
    </location>
</feature>
<name>A0A438DB47_VITVI</name>
<sequence>MNNGKKFGEPNECQGKRQECESKRKKLAMASTSAQMASDSSPSNPGWTHDVFLSFRGDDTRYNFTDHLYNALVRKGIRTLEMTNLGEEKTLRLSF</sequence>
<dbReference type="Proteomes" id="UP000288805">
    <property type="component" value="Unassembled WGS sequence"/>
</dbReference>